<comment type="caution">
    <text evidence="2">The sequence shown here is derived from an EMBL/GenBank/DDBJ whole genome shotgun (WGS) entry which is preliminary data.</text>
</comment>
<reference evidence="2" key="1">
    <citation type="submission" date="2021-01" db="EMBL/GenBank/DDBJ databases">
        <title>Whole genome shotgun sequence of Sinosporangium siamense NBRC 109515.</title>
        <authorList>
            <person name="Komaki H."/>
            <person name="Tamura T."/>
        </authorList>
    </citation>
    <scope>NUCLEOTIDE SEQUENCE</scope>
    <source>
        <strain evidence="2">NBRC 109515</strain>
    </source>
</reference>
<dbReference type="EMBL" id="BOOW01000023">
    <property type="protein sequence ID" value="GII93477.1"/>
    <property type="molecule type" value="Genomic_DNA"/>
</dbReference>
<dbReference type="Proteomes" id="UP000606172">
    <property type="component" value="Unassembled WGS sequence"/>
</dbReference>
<dbReference type="RefSeq" id="WP_204026954.1">
    <property type="nucleotide sequence ID" value="NZ_BOOW01000023.1"/>
</dbReference>
<evidence type="ECO:0008006" key="4">
    <source>
        <dbReference type="Google" id="ProtNLM"/>
    </source>
</evidence>
<evidence type="ECO:0000256" key="1">
    <source>
        <dbReference type="SAM" id="SignalP"/>
    </source>
</evidence>
<organism evidence="2 3">
    <name type="scientific">Sinosporangium siamense</name>
    <dbReference type="NCBI Taxonomy" id="1367973"/>
    <lineage>
        <taxon>Bacteria</taxon>
        <taxon>Bacillati</taxon>
        <taxon>Actinomycetota</taxon>
        <taxon>Actinomycetes</taxon>
        <taxon>Streptosporangiales</taxon>
        <taxon>Streptosporangiaceae</taxon>
        <taxon>Sinosporangium</taxon>
    </lineage>
</organism>
<protein>
    <recommendedName>
        <fullName evidence="4">Lipoprotein</fullName>
    </recommendedName>
</protein>
<dbReference type="PROSITE" id="PS51257">
    <property type="entry name" value="PROKAR_LIPOPROTEIN"/>
    <property type="match status" value="1"/>
</dbReference>
<accession>A0A919RHL0</accession>
<evidence type="ECO:0000313" key="2">
    <source>
        <dbReference type="EMBL" id="GII93477.1"/>
    </source>
</evidence>
<proteinExistence type="predicted"/>
<gene>
    <name evidence="2" type="ORF">Ssi02_37080</name>
</gene>
<evidence type="ECO:0000313" key="3">
    <source>
        <dbReference type="Proteomes" id="UP000606172"/>
    </source>
</evidence>
<sequence length="138" mass="14746">MKNFASILVLGLTLTACGTGVAAVGEHGTPTKGPATVRVWNLHGNERGRADQRPANLVLSEFTSMNGLRWSTWGPDRAVGNGKVSGTWCLPGCASRPYAATVTLSDVRRGYFTRFEVGGTFPRPERRADTLTGTLPTP</sequence>
<name>A0A919RHL0_9ACTN</name>
<feature type="chain" id="PRO_5037081042" description="Lipoprotein" evidence="1">
    <location>
        <begin position="23"/>
        <end position="138"/>
    </location>
</feature>
<feature type="signal peptide" evidence="1">
    <location>
        <begin position="1"/>
        <end position="22"/>
    </location>
</feature>
<keyword evidence="1" id="KW-0732">Signal</keyword>
<dbReference type="AlphaFoldDB" id="A0A919RHL0"/>
<keyword evidence="3" id="KW-1185">Reference proteome</keyword>